<accession>A0ABR4LW98</accession>
<protein>
    <submittedName>
        <fullName evidence="1">Uncharacterized protein</fullName>
    </submittedName>
</protein>
<evidence type="ECO:0000313" key="2">
    <source>
        <dbReference type="Proteomes" id="UP001610432"/>
    </source>
</evidence>
<proteinExistence type="predicted"/>
<dbReference type="PROSITE" id="PS51257">
    <property type="entry name" value="PROKAR_LIPOPROTEIN"/>
    <property type="match status" value="1"/>
</dbReference>
<sequence>MFRNGNRSTPRFMETGGLIPQAPLIFFSCPDSCQGLNGAIESKFKGGSGCSHQEILSLSCVDSPPYQLLKANPHQSSPTTMRNAGLICAKELGSSTSPQTLLASASGVDSFHCE</sequence>
<gene>
    <name evidence="1" type="ORF">BJX67DRAFT_75853</name>
</gene>
<dbReference type="EMBL" id="JBFXLQ010000017">
    <property type="protein sequence ID" value="KAL2867658.1"/>
    <property type="molecule type" value="Genomic_DNA"/>
</dbReference>
<dbReference type="Proteomes" id="UP001610432">
    <property type="component" value="Unassembled WGS sequence"/>
</dbReference>
<keyword evidence="2" id="KW-1185">Reference proteome</keyword>
<name>A0ABR4LW98_9EURO</name>
<dbReference type="RefSeq" id="XP_070886637.1">
    <property type="nucleotide sequence ID" value="XM_071035392.1"/>
</dbReference>
<organism evidence="1 2">
    <name type="scientific">Aspergillus lucknowensis</name>
    <dbReference type="NCBI Taxonomy" id="176173"/>
    <lineage>
        <taxon>Eukaryota</taxon>
        <taxon>Fungi</taxon>
        <taxon>Dikarya</taxon>
        <taxon>Ascomycota</taxon>
        <taxon>Pezizomycotina</taxon>
        <taxon>Eurotiomycetes</taxon>
        <taxon>Eurotiomycetidae</taxon>
        <taxon>Eurotiales</taxon>
        <taxon>Aspergillaceae</taxon>
        <taxon>Aspergillus</taxon>
        <taxon>Aspergillus subgen. Nidulantes</taxon>
    </lineage>
</organism>
<reference evidence="1 2" key="1">
    <citation type="submission" date="2024-07" db="EMBL/GenBank/DDBJ databases">
        <title>Section-level genome sequencing and comparative genomics of Aspergillus sections Usti and Cavernicolus.</title>
        <authorList>
            <consortium name="Lawrence Berkeley National Laboratory"/>
            <person name="Nybo J.L."/>
            <person name="Vesth T.C."/>
            <person name="Theobald S."/>
            <person name="Frisvad J.C."/>
            <person name="Larsen T.O."/>
            <person name="Kjaerboelling I."/>
            <person name="Rothschild-Mancinelli K."/>
            <person name="Lyhne E.K."/>
            <person name="Kogle M.E."/>
            <person name="Barry K."/>
            <person name="Clum A."/>
            <person name="Na H."/>
            <person name="Ledsgaard L."/>
            <person name="Lin J."/>
            <person name="Lipzen A."/>
            <person name="Kuo A."/>
            <person name="Riley R."/>
            <person name="Mondo S."/>
            <person name="Labutti K."/>
            <person name="Haridas S."/>
            <person name="Pangalinan J."/>
            <person name="Salamov A.A."/>
            <person name="Simmons B.A."/>
            <person name="Magnuson J.K."/>
            <person name="Chen J."/>
            <person name="Drula E."/>
            <person name="Henrissat B."/>
            <person name="Wiebenga A."/>
            <person name="Lubbers R.J."/>
            <person name="Gomes A.C."/>
            <person name="Macurrencykelacurrency M.R."/>
            <person name="Stajich J."/>
            <person name="Grigoriev I.V."/>
            <person name="Mortensen U.H."/>
            <person name="De Vries R.P."/>
            <person name="Baker S.E."/>
            <person name="Andersen M.R."/>
        </authorList>
    </citation>
    <scope>NUCLEOTIDE SEQUENCE [LARGE SCALE GENOMIC DNA]</scope>
    <source>
        <strain evidence="1 2">CBS 449.75</strain>
    </source>
</reference>
<comment type="caution">
    <text evidence="1">The sequence shown here is derived from an EMBL/GenBank/DDBJ whole genome shotgun (WGS) entry which is preliminary data.</text>
</comment>
<evidence type="ECO:0000313" key="1">
    <source>
        <dbReference type="EMBL" id="KAL2867658.1"/>
    </source>
</evidence>
<dbReference type="GeneID" id="98150464"/>